<gene>
    <name evidence="5" type="ORF">AQUCO_00900296v1</name>
</gene>
<dbReference type="PROSITE" id="PS50005">
    <property type="entry name" value="TPR"/>
    <property type="match status" value="1"/>
</dbReference>
<dbReference type="PANTHER" id="PTHR11242:SF0">
    <property type="entry name" value="TPR_REGION DOMAIN-CONTAINING PROTEIN"/>
    <property type="match status" value="1"/>
</dbReference>
<dbReference type="InterPro" id="IPR039663">
    <property type="entry name" value="AIP/AIPL1/TTC9"/>
</dbReference>
<keyword evidence="1" id="KW-0677">Repeat</keyword>
<dbReference type="InterPro" id="IPR011990">
    <property type="entry name" value="TPR-like_helical_dom_sf"/>
</dbReference>
<dbReference type="Proteomes" id="UP000230069">
    <property type="component" value="Unassembled WGS sequence"/>
</dbReference>
<evidence type="ECO:0000313" key="5">
    <source>
        <dbReference type="EMBL" id="PIA53625.1"/>
    </source>
</evidence>
<evidence type="ECO:0000256" key="3">
    <source>
        <dbReference type="PROSITE-ProRule" id="PRU00339"/>
    </source>
</evidence>
<evidence type="ECO:0000313" key="6">
    <source>
        <dbReference type="Proteomes" id="UP000230069"/>
    </source>
</evidence>
<keyword evidence="6" id="KW-1185">Reference proteome</keyword>
<dbReference type="EMBL" id="KZ305026">
    <property type="protein sequence ID" value="PIA53625.1"/>
    <property type="molecule type" value="Genomic_DNA"/>
</dbReference>
<dbReference type="Pfam" id="PF13432">
    <property type="entry name" value="TPR_16"/>
    <property type="match status" value="1"/>
</dbReference>
<sequence>MTKDEMEKRISEADERKMKGNAFFKDQKLTEAMQQYEKAIAILGDDFSTKSPRETRVITDLYGGISEAVKYPCHLNMAACLLKLQRYEEAIKQCNIVLAHDQNNVKALFRRGKARAELGRTDSAREDFRKARQLAPEDKAIGKELRLLAEHEKAVYQKQKELYQGIFGPKVESDAHNEHDDALEGYSPQTPKVNLTRRARSKSSENAHNSDYNDHW</sequence>
<dbReference type="InParanoid" id="A0A2G5ECY6"/>
<dbReference type="STRING" id="218851.A0A2G5ECY6"/>
<name>A0A2G5ECY6_AQUCA</name>
<dbReference type="Gene3D" id="1.25.40.10">
    <property type="entry name" value="Tetratricopeptide repeat domain"/>
    <property type="match status" value="1"/>
</dbReference>
<evidence type="ECO:0000256" key="2">
    <source>
        <dbReference type="ARBA" id="ARBA00022803"/>
    </source>
</evidence>
<dbReference type="InterPro" id="IPR019734">
    <property type="entry name" value="TPR_rpt"/>
</dbReference>
<feature type="repeat" description="TPR" evidence="3">
    <location>
        <begin position="105"/>
        <end position="138"/>
    </location>
</feature>
<evidence type="ECO:0000256" key="1">
    <source>
        <dbReference type="ARBA" id="ARBA00022737"/>
    </source>
</evidence>
<dbReference type="AlphaFoldDB" id="A0A2G5ECY6"/>
<proteinExistence type="predicted"/>
<organism evidence="5 6">
    <name type="scientific">Aquilegia coerulea</name>
    <name type="common">Rocky mountain columbine</name>
    <dbReference type="NCBI Taxonomy" id="218851"/>
    <lineage>
        <taxon>Eukaryota</taxon>
        <taxon>Viridiplantae</taxon>
        <taxon>Streptophyta</taxon>
        <taxon>Embryophyta</taxon>
        <taxon>Tracheophyta</taxon>
        <taxon>Spermatophyta</taxon>
        <taxon>Magnoliopsida</taxon>
        <taxon>Ranunculales</taxon>
        <taxon>Ranunculaceae</taxon>
        <taxon>Thalictroideae</taxon>
        <taxon>Aquilegia</taxon>
    </lineage>
</organism>
<feature type="region of interest" description="Disordered" evidence="4">
    <location>
        <begin position="180"/>
        <end position="216"/>
    </location>
</feature>
<protein>
    <submittedName>
        <fullName evidence="5">Uncharacterized protein</fullName>
    </submittedName>
</protein>
<dbReference type="PANTHER" id="PTHR11242">
    <property type="entry name" value="ARYL HYDROCARBON RECEPTOR INTERACTING PROTEIN RELATED"/>
    <property type="match status" value="1"/>
</dbReference>
<dbReference type="SMART" id="SM00028">
    <property type="entry name" value="TPR"/>
    <property type="match status" value="3"/>
</dbReference>
<evidence type="ECO:0000256" key="4">
    <source>
        <dbReference type="SAM" id="MobiDB-lite"/>
    </source>
</evidence>
<dbReference type="SUPFAM" id="SSF48452">
    <property type="entry name" value="TPR-like"/>
    <property type="match status" value="1"/>
</dbReference>
<keyword evidence="2 3" id="KW-0802">TPR repeat</keyword>
<reference evidence="5 6" key="1">
    <citation type="submission" date="2017-09" db="EMBL/GenBank/DDBJ databases">
        <title>WGS assembly of Aquilegia coerulea Goldsmith.</title>
        <authorList>
            <person name="Hodges S."/>
            <person name="Kramer E."/>
            <person name="Nordborg M."/>
            <person name="Tomkins J."/>
            <person name="Borevitz J."/>
            <person name="Derieg N."/>
            <person name="Yan J."/>
            <person name="Mihaltcheva S."/>
            <person name="Hayes R.D."/>
            <person name="Rokhsar D."/>
        </authorList>
    </citation>
    <scope>NUCLEOTIDE SEQUENCE [LARGE SCALE GENOMIC DNA]</scope>
    <source>
        <strain evidence="6">cv. Goldsmith</strain>
    </source>
</reference>
<accession>A0A2G5ECY6</accession>
<dbReference type="OrthoDB" id="433738at2759"/>